<dbReference type="Proteomes" id="UP001175271">
    <property type="component" value="Unassembled WGS sequence"/>
</dbReference>
<evidence type="ECO:0000256" key="1">
    <source>
        <dbReference type="SAM" id="MobiDB-lite"/>
    </source>
</evidence>
<sequence>MRAERPTRKVAEEAKRKLNAQNRHTGEIDRVLATSETEDRQKTAHLANALIKDNTVNRPDKTHHNLTTPDKKDETQPAGAHPAMNNTFPHNGWMPGQDKLRPLETPCLASNGLPMKIIGEVTVPVQYKEKEPLKTRIVVAADTLGPDFIIGTDLLHRLHFELYNREDKEHLSMPPNRHQRRQNEPVRVLHTITLPPHSKKLVSVSFPAQNGQTYVLEHTDTLNCMVDTDRALVAPRSTTSQPWTVYNTGDKAIRLEEGAILGYAAQIDKIYGEDRPHTAQQTAIQDTHSVGVINSGEDASDMPFTMAEGSPVDLAPQERINELLQQVKGASAGMNDNLWTAVSELLTEFANSFAIEEERKEALGEDPQLERLRSSLCPEDHSTVSASSVAETKPFCADEGILYHVDDKGKRYKVVSAKFRRTILKDIHAGPLGVHASAPKLYELLSREY</sequence>
<keyword evidence="3" id="KW-1185">Reference proteome</keyword>
<reference evidence="2" key="1">
    <citation type="submission" date="2023-06" db="EMBL/GenBank/DDBJ databases">
        <title>Genomic analysis of the entomopathogenic nematode Steinernema hermaphroditum.</title>
        <authorList>
            <person name="Schwarz E.M."/>
            <person name="Heppert J.K."/>
            <person name="Baniya A."/>
            <person name="Schwartz H.T."/>
            <person name="Tan C.-H."/>
            <person name="Antoshechkin I."/>
            <person name="Sternberg P.W."/>
            <person name="Goodrich-Blair H."/>
            <person name="Dillman A.R."/>
        </authorList>
    </citation>
    <scope>NUCLEOTIDE SEQUENCE</scope>
    <source>
        <strain evidence="2">PS9179</strain>
        <tissue evidence="2">Whole animal</tissue>
    </source>
</reference>
<evidence type="ECO:0000313" key="2">
    <source>
        <dbReference type="EMBL" id="KAK0426156.1"/>
    </source>
</evidence>
<gene>
    <name evidence="2" type="ORF">QR680_009560</name>
</gene>
<accession>A0AA39IKS8</accession>
<dbReference type="AlphaFoldDB" id="A0AA39IKS8"/>
<evidence type="ECO:0000313" key="3">
    <source>
        <dbReference type="Proteomes" id="UP001175271"/>
    </source>
</evidence>
<organism evidence="2 3">
    <name type="scientific">Steinernema hermaphroditum</name>
    <dbReference type="NCBI Taxonomy" id="289476"/>
    <lineage>
        <taxon>Eukaryota</taxon>
        <taxon>Metazoa</taxon>
        <taxon>Ecdysozoa</taxon>
        <taxon>Nematoda</taxon>
        <taxon>Chromadorea</taxon>
        <taxon>Rhabditida</taxon>
        <taxon>Tylenchina</taxon>
        <taxon>Panagrolaimomorpha</taxon>
        <taxon>Strongyloidoidea</taxon>
        <taxon>Steinernematidae</taxon>
        <taxon>Steinernema</taxon>
    </lineage>
</organism>
<protein>
    <submittedName>
        <fullName evidence="2">Uncharacterized protein</fullName>
    </submittedName>
</protein>
<feature type="compositionally biased region" description="Basic and acidic residues" evidence="1">
    <location>
        <begin position="1"/>
        <end position="16"/>
    </location>
</feature>
<comment type="caution">
    <text evidence="2">The sequence shown here is derived from an EMBL/GenBank/DDBJ whole genome shotgun (WGS) entry which is preliminary data.</text>
</comment>
<feature type="region of interest" description="Disordered" evidence="1">
    <location>
        <begin position="1"/>
        <end position="27"/>
    </location>
</feature>
<dbReference type="EMBL" id="JAUCMV010000001">
    <property type="protein sequence ID" value="KAK0426156.1"/>
    <property type="molecule type" value="Genomic_DNA"/>
</dbReference>
<feature type="region of interest" description="Disordered" evidence="1">
    <location>
        <begin position="53"/>
        <end position="90"/>
    </location>
</feature>
<proteinExistence type="predicted"/>
<feature type="compositionally biased region" description="Basic and acidic residues" evidence="1">
    <location>
        <begin position="58"/>
        <end position="75"/>
    </location>
</feature>
<name>A0AA39IKS8_9BILA</name>